<comment type="caution">
    <text evidence="1">The sequence shown here is derived from an EMBL/GenBank/DDBJ whole genome shotgun (WGS) entry which is preliminary data.</text>
</comment>
<name>A0ABN7PFE8_TIMPD</name>
<protein>
    <submittedName>
        <fullName evidence="1">Uncharacterized protein</fullName>
    </submittedName>
</protein>
<dbReference type="Proteomes" id="UP001153148">
    <property type="component" value="Unassembled WGS sequence"/>
</dbReference>
<feature type="non-terminal residue" evidence="1">
    <location>
        <position position="59"/>
    </location>
</feature>
<accession>A0ABN7PFE8</accession>
<evidence type="ECO:0000313" key="2">
    <source>
        <dbReference type="Proteomes" id="UP001153148"/>
    </source>
</evidence>
<proteinExistence type="predicted"/>
<evidence type="ECO:0000313" key="1">
    <source>
        <dbReference type="EMBL" id="CAG2066499.1"/>
    </source>
</evidence>
<organism evidence="1 2">
    <name type="scientific">Timema podura</name>
    <name type="common">Walking stick</name>
    <dbReference type="NCBI Taxonomy" id="61482"/>
    <lineage>
        <taxon>Eukaryota</taxon>
        <taxon>Metazoa</taxon>
        <taxon>Ecdysozoa</taxon>
        <taxon>Arthropoda</taxon>
        <taxon>Hexapoda</taxon>
        <taxon>Insecta</taxon>
        <taxon>Pterygota</taxon>
        <taxon>Neoptera</taxon>
        <taxon>Polyneoptera</taxon>
        <taxon>Phasmatodea</taxon>
        <taxon>Timematodea</taxon>
        <taxon>Timematoidea</taxon>
        <taxon>Timematidae</taxon>
        <taxon>Timema</taxon>
    </lineage>
</organism>
<keyword evidence="2" id="KW-1185">Reference proteome</keyword>
<gene>
    <name evidence="1" type="ORF">TPAB3V08_LOCUS13442</name>
</gene>
<sequence length="59" mass="6433">MSLPQQSNSGDVVDARKAMSLISEPSFSAYSWASQGGFGNQTVVDRVPPEMLHLVDAHW</sequence>
<reference evidence="1" key="1">
    <citation type="submission" date="2021-03" db="EMBL/GenBank/DDBJ databases">
        <authorList>
            <person name="Tran Van P."/>
        </authorList>
    </citation>
    <scope>NUCLEOTIDE SEQUENCE</scope>
</reference>
<dbReference type="EMBL" id="CAJPIN010055055">
    <property type="protein sequence ID" value="CAG2066499.1"/>
    <property type="molecule type" value="Genomic_DNA"/>
</dbReference>